<evidence type="ECO:0000313" key="1">
    <source>
        <dbReference type="EMBL" id="MFC6202342.1"/>
    </source>
</evidence>
<dbReference type="RefSeq" id="WP_137616301.1">
    <property type="nucleotide sequence ID" value="NZ_BJDI01000008.1"/>
</dbReference>
<organism evidence="1 2">
    <name type="scientific">Lactiplantibacillus nangangensis</name>
    <dbReference type="NCBI Taxonomy" id="2559917"/>
    <lineage>
        <taxon>Bacteria</taxon>
        <taxon>Bacillati</taxon>
        <taxon>Bacillota</taxon>
        <taxon>Bacilli</taxon>
        <taxon>Lactobacillales</taxon>
        <taxon>Lactobacillaceae</taxon>
        <taxon>Lactiplantibacillus</taxon>
    </lineage>
</organism>
<keyword evidence="2" id="KW-1185">Reference proteome</keyword>
<dbReference type="EMBL" id="JBHSSE010000022">
    <property type="protein sequence ID" value="MFC6202342.1"/>
    <property type="molecule type" value="Genomic_DNA"/>
</dbReference>
<gene>
    <name evidence="1" type="ORF">ACFP1L_10710</name>
</gene>
<dbReference type="Proteomes" id="UP001596171">
    <property type="component" value="Unassembled WGS sequence"/>
</dbReference>
<evidence type="ECO:0000313" key="2">
    <source>
        <dbReference type="Proteomes" id="UP001596171"/>
    </source>
</evidence>
<dbReference type="Gene3D" id="3.40.50.450">
    <property type="match status" value="1"/>
</dbReference>
<accession>A0ABW1SM11</accession>
<name>A0ABW1SM11_9LACO</name>
<proteinExistence type="predicted"/>
<reference evidence="2" key="1">
    <citation type="journal article" date="2019" name="Int. J. Syst. Evol. Microbiol.">
        <title>The Global Catalogue of Microorganisms (GCM) 10K type strain sequencing project: providing services to taxonomists for standard genome sequencing and annotation.</title>
        <authorList>
            <consortium name="The Broad Institute Genomics Platform"/>
            <consortium name="The Broad Institute Genome Sequencing Center for Infectious Disease"/>
            <person name="Wu L."/>
            <person name="Ma J."/>
        </authorList>
    </citation>
    <scope>NUCLEOTIDE SEQUENCE [LARGE SCALE GENOMIC DNA]</scope>
    <source>
        <strain evidence="2">CCM 8930</strain>
    </source>
</reference>
<comment type="caution">
    <text evidence="1">The sequence shown here is derived from an EMBL/GenBank/DDBJ whole genome shotgun (WGS) entry which is preliminary data.</text>
</comment>
<protein>
    <submittedName>
        <fullName evidence="1">Uncharacterized protein</fullName>
    </submittedName>
</protein>
<sequence>MKYYSQSLEFSSYPDRKDYWGVSYNEIRLILDELCQFIMSDGLDASFTKKQLRVISPYHCAMGANKNTVIVAISNSMALRGNTILSTFAKDQDISDDQLKLSLGEMTMNQIGYSNNIFTSFPKDFFLNPYLKSILNKAGDSLSFVDAFNKLVKETNQESEESQQILGDLMSQGQSTIEIETATKRLEKISNTQTGISEIINIIRKAAAEFIKNVKQEEHKMEFNPIFKARDLVVDDTLIFVALPFSKDRLEILDDVVKPALERDENMSVLRSGNMFDANLDIMENIWTYLNKARIVIVDISEKNPNVFYELGICNTIGKPVITICDEESYHKDYFDKLPFDIIGKNVIFYRNHGNGMQELVDSLEKTIDSVIKGSPVIDSSLKS</sequence>